<dbReference type="InterPro" id="IPR018389">
    <property type="entry name" value="DctP_fam"/>
</dbReference>
<dbReference type="AlphaFoldDB" id="A0A975U450"/>
<dbReference type="EMBL" id="CP076448">
    <property type="protein sequence ID" value="QXM26042.1"/>
    <property type="molecule type" value="Genomic_DNA"/>
</dbReference>
<dbReference type="NCBIfam" id="NF037995">
    <property type="entry name" value="TRAP_S1"/>
    <property type="match status" value="1"/>
</dbReference>
<dbReference type="GO" id="GO:0055085">
    <property type="term" value="P:transmembrane transport"/>
    <property type="evidence" value="ECO:0007669"/>
    <property type="project" value="InterPro"/>
</dbReference>
<dbReference type="Proteomes" id="UP000694001">
    <property type="component" value="Chromosome"/>
</dbReference>
<dbReference type="Pfam" id="PF03480">
    <property type="entry name" value="DctP"/>
    <property type="match status" value="1"/>
</dbReference>
<keyword evidence="3" id="KW-1185">Reference proteome</keyword>
<feature type="chain" id="PRO_5036833753" evidence="1">
    <location>
        <begin position="33"/>
        <end position="359"/>
    </location>
</feature>
<gene>
    <name evidence="2" type="ORF">KO353_07590</name>
</gene>
<accession>A0A975U450</accession>
<proteinExistence type="predicted"/>
<evidence type="ECO:0000256" key="1">
    <source>
        <dbReference type="SAM" id="SignalP"/>
    </source>
</evidence>
<organism evidence="2 3">
    <name type="scientific">Elioraea tepida</name>
    <dbReference type="NCBI Taxonomy" id="2843330"/>
    <lineage>
        <taxon>Bacteria</taxon>
        <taxon>Pseudomonadati</taxon>
        <taxon>Pseudomonadota</taxon>
        <taxon>Alphaproteobacteria</taxon>
        <taxon>Acetobacterales</taxon>
        <taxon>Elioraeaceae</taxon>
        <taxon>Elioraea</taxon>
    </lineage>
</organism>
<sequence>MSTKDLGRLARWAAAAAACALGISLGQGPAEAHQLPQTNLRTIAYTSNLYLWFDVEKKFFEQDLPAASGGRVRIEAMPHDLAGIRGPEVLGLLQNGTLQLASQNLSYMAGDDPRFEGIDLAGFAITTEAVRKATEAYRPVLQRVALEKFNTRLLGIAPLPRQVFWCRIPITGLADLKGKRVRVFNATLSDFMAGVGGTTITMSFVEVVPALQRGLADCAVTGTTSGYSAKWPEVTSHLYPLTVGWSMVFWAANETTWRGLPAPVQAFLAEQYRKLEASAWEAQAKYDAEGVACATTGPCTLGQPGRMTLVPVSAADEAERTRILNATVLPNWARRCGRACVEEWNATVGAALGLRAPVN</sequence>
<name>A0A975U450_9PROT</name>
<keyword evidence="1" id="KW-0732">Signal</keyword>
<dbReference type="CDD" id="cd13602">
    <property type="entry name" value="PBP2_TRAP_BpDctp6_7"/>
    <property type="match status" value="1"/>
</dbReference>
<reference evidence="2" key="1">
    <citation type="submission" date="2021-06" db="EMBL/GenBank/DDBJ databases">
        <title>Elioraea tepida, sp. nov., a moderately thermophilic aerobic anoxygenic phototrophic bacterium isolated from an alkaline siliceous hot spring mat community in Yellowstone National Park, WY, USA.</title>
        <authorList>
            <person name="Saini M.K."/>
            <person name="Yoshida S."/>
            <person name="Sebastian A."/>
            <person name="Hirose S."/>
            <person name="Hara E."/>
            <person name="Tamaki H."/>
            <person name="Soulier N.T."/>
            <person name="Albert I."/>
            <person name="Hanada S."/>
            <person name="Bryant D.A."/>
            <person name="Tank M."/>
        </authorList>
    </citation>
    <scope>NUCLEOTIDE SEQUENCE</scope>
    <source>
        <strain evidence="2">MS-P2</strain>
    </source>
</reference>
<evidence type="ECO:0000313" key="3">
    <source>
        <dbReference type="Proteomes" id="UP000694001"/>
    </source>
</evidence>
<dbReference type="KEGG" id="elio:KO353_07590"/>
<evidence type="ECO:0000313" key="2">
    <source>
        <dbReference type="EMBL" id="QXM26042.1"/>
    </source>
</evidence>
<dbReference type="PANTHER" id="PTHR33376:SF4">
    <property type="entry name" value="SIALIC ACID-BINDING PERIPLASMIC PROTEIN SIAP"/>
    <property type="match status" value="1"/>
</dbReference>
<dbReference type="PANTHER" id="PTHR33376">
    <property type="match status" value="1"/>
</dbReference>
<dbReference type="RefSeq" id="WP_218287093.1">
    <property type="nucleotide sequence ID" value="NZ_CP076448.1"/>
</dbReference>
<feature type="signal peptide" evidence="1">
    <location>
        <begin position="1"/>
        <end position="32"/>
    </location>
</feature>
<protein>
    <submittedName>
        <fullName evidence="2">TRAP transporter substrate-binding protein</fullName>
    </submittedName>
</protein>